<name>A0ACB5U7N3_CANBO</name>
<evidence type="ECO:0000313" key="1">
    <source>
        <dbReference type="EMBL" id="GMF02195.1"/>
    </source>
</evidence>
<comment type="caution">
    <text evidence="1">The sequence shown here is derived from an EMBL/GenBank/DDBJ whole genome shotgun (WGS) entry which is preliminary data.</text>
</comment>
<reference evidence="1" key="1">
    <citation type="submission" date="2023-04" db="EMBL/GenBank/DDBJ databases">
        <title>Candida boidinii NBRC 1967.</title>
        <authorList>
            <person name="Ichikawa N."/>
            <person name="Sato H."/>
            <person name="Tonouchi N."/>
        </authorList>
    </citation>
    <scope>NUCLEOTIDE SEQUENCE</scope>
    <source>
        <strain evidence="1">NBRC 1967</strain>
    </source>
</reference>
<dbReference type="Proteomes" id="UP001165101">
    <property type="component" value="Unassembled WGS sequence"/>
</dbReference>
<gene>
    <name evidence="1" type="ORF">Cboi01_000605700</name>
</gene>
<proteinExistence type="predicted"/>
<accession>A0ACB5U7N3</accession>
<dbReference type="EMBL" id="BSXV01005399">
    <property type="protein sequence ID" value="GMF02195.1"/>
    <property type="molecule type" value="Genomic_DNA"/>
</dbReference>
<sequence length="190" mass="22072">MAPEVLRGEDYGVSVDWWSLGAVIFDMCTGKPPFTGNNHKAISDKIIKQKIKYPFYLSNDIKDLLNKLLNKNVTKRLDVDIKWDTFKKHRFFRKIDWDKLYKQELEASIVPIITDLEKAENFDEKFTSIKLSFDENQNGNDSVVPQRRSSKDNQTINGIPFANTQYTDSDCFKGFSYTATESFIESYIKL</sequence>
<keyword evidence="2" id="KW-1185">Reference proteome</keyword>
<organism evidence="1 2">
    <name type="scientific">Candida boidinii</name>
    <name type="common">Yeast</name>
    <dbReference type="NCBI Taxonomy" id="5477"/>
    <lineage>
        <taxon>Eukaryota</taxon>
        <taxon>Fungi</taxon>
        <taxon>Dikarya</taxon>
        <taxon>Ascomycota</taxon>
        <taxon>Saccharomycotina</taxon>
        <taxon>Pichiomycetes</taxon>
        <taxon>Pichiales</taxon>
        <taxon>Pichiaceae</taxon>
        <taxon>Ogataea</taxon>
        <taxon>Ogataea/Candida clade</taxon>
    </lineage>
</organism>
<evidence type="ECO:0000313" key="2">
    <source>
        <dbReference type="Proteomes" id="UP001165101"/>
    </source>
</evidence>
<protein>
    <submittedName>
        <fullName evidence="1">Unnamed protein product</fullName>
    </submittedName>
</protein>